<proteinExistence type="predicted"/>
<sequence length="261" mass="29354">MILLIRSFAFNLVFYAALILWLIALIPTLLLPASVMWAMIRAFSKTTRFLLRVIAGIRVEVRHPERLPPRGVLVASKHQSMFETLCLIDYFDDPAFILKRELMWIPVFGWLAAKGRSIPVDRGRGRDALRAMAERARKEAAVGRQIVIYPEGTRRAPGAEPAYKTGIMLLYRILGVPIVPMALNAGLFWPRRTFRRYPGTIVVEFLQPIPEALAPDEVFQRMQREIETASDRLLLEAVAATPALPLGPDARARIAALTQAS</sequence>
<keyword evidence="3 6" id="KW-0012">Acyltransferase</keyword>
<dbReference type="PANTHER" id="PTHR10434:SF40">
    <property type="entry name" value="1-ACYL-SN-GLYCEROL-3-PHOSPHATE ACYLTRANSFERASE"/>
    <property type="match status" value="1"/>
</dbReference>
<organism evidence="6">
    <name type="scientific">Methyloraptor flagellatus</name>
    <dbReference type="NCBI Taxonomy" id="3162530"/>
    <lineage>
        <taxon>Bacteria</taxon>
        <taxon>Pseudomonadati</taxon>
        <taxon>Pseudomonadota</taxon>
        <taxon>Alphaproteobacteria</taxon>
        <taxon>Hyphomicrobiales</taxon>
        <taxon>Ancalomicrobiaceae</taxon>
        <taxon>Methyloraptor</taxon>
    </lineage>
</organism>
<keyword evidence="4" id="KW-0472">Membrane</keyword>
<dbReference type="GO" id="GO:0003841">
    <property type="term" value="F:1-acylglycerol-3-phosphate O-acyltransferase activity"/>
    <property type="evidence" value="ECO:0007669"/>
    <property type="project" value="TreeGrafter"/>
</dbReference>
<dbReference type="Pfam" id="PF01553">
    <property type="entry name" value="Acyltransferase"/>
    <property type="match status" value="1"/>
</dbReference>
<dbReference type="KEGG" id="mflg:ABS361_20755"/>
<gene>
    <name evidence="6" type="ORF">ABS361_20755</name>
</gene>
<feature type="transmembrane region" description="Helical" evidence="4">
    <location>
        <begin position="12"/>
        <end position="40"/>
    </location>
</feature>
<dbReference type="EMBL" id="CP158568">
    <property type="protein sequence ID" value="XBY44412.1"/>
    <property type="molecule type" value="Genomic_DNA"/>
</dbReference>
<protein>
    <submittedName>
        <fullName evidence="6">Lysophospholipid acyltransferase family protein</fullName>
    </submittedName>
</protein>
<dbReference type="SUPFAM" id="SSF69593">
    <property type="entry name" value="Glycerol-3-phosphate (1)-acyltransferase"/>
    <property type="match status" value="1"/>
</dbReference>
<dbReference type="RefSeq" id="WP_407049505.1">
    <property type="nucleotide sequence ID" value="NZ_CP158568.1"/>
</dbReference>
<dbReference type="AlphaFoldDB" id="A0AAU7X8L8"/>
<reference evidence="6" key="1">
    <citation type="submission" date="2024-06" db="EMBL/GenBank/DDBJ databases">
        <title>Methylostella associata gen. nov., sp. nov., a novel Ancalomicrobiaceae-affiliated facultatively methylotrophic bacteria that feed on methanotrophs of the genus Methylococcus.</title>
        <authorList>
            <person name="Saltykova V."/>
            <person name="Danilova O.V."/>
            <person name="Oshkin I.Y."/>
            <person name="Belova S.E."/>
            <person name="Pimenov N.V."/>
            <person name="Dedysh S.N."/>
        </authorList>
    </citation>
    <scope>NUCLEOTIDE SEQUENCE</scope>
    <source>
        <strain evidence="6">S20</strain>
    </source>
</reference>
<feature type="domain" description="Phospholipid/glycerol acyltransferase" evidence="5">
    <location>
        <begin position="72"/>
        <end position="186"/>
    </location>
</feature>
<evidence type="ECO:0000256" key="2">
    <source>
        <dbReference type="ARBA" id="ARBA00022679"/>
    </source>
</evidence>
<dbReference type="InterPro" id="IPR002123">
    <property type="entry name" value="Plipid/glycerol_acylTrfase"/>
</dbReference>
<evidence type="ECO:0000256" key="1">
    <source>
        <dbReference type="ARBA" id="ARBA00005189"/>
    </source>
</evidence>
<accession>A0AAU7X8L8</accession>
<evidence type="ECO:0000313" key="6">
    <source>
        <dbReference type="EMBL" id="XBY44412.1"/>
    </source>
</evidence>
<comment type="pathway">
    <text evidence="1">Lipid metabolism.</text>
</comment>
<dbReference type="CDD" id="cd07989">
    <property type="entry name" value="LPLAT_AGPAT-like"/>
    <property type="match status" value="1"/>
</dbReference>
<name>A0AAU7X8L8_9HYPH</name>
<evidence type="ECO:0000256" key="3">
    <source>
        <dbReference type="ARBA" id="ARBA00023315"/>
    </source>
</evidence>
<feature type="transmembrane region" description="Helical" evidence="4">
    <location>
        <begin position="169"/>
        <end position="189"/>
    </location>
</feature>
<dbReference type="SMART" id="SM00563">
    <property type="entry name" value="PlsC"/>
    <property type="match status" value="1"/>
</dbReference>
<dbReference type="GO" id="GO:0006654">
    <property type="term" value="P:phosphatidic acid biosynthetic process"/>
    <property type="evidence" value="ECO:0007669"/>
    <property type="project" value="TreeGrafter"/>
</dbReference>
<evidence type="ECO:0000259" key="5">
    <source>
        <dbReference type="SMART" id="SM00563"/>
    </source>
</evidence>
<keyword evidence="2" id="KW-0808">Transferase</keyword>
<dbReference type="PANTHER" id="PTHR10434">
    <property type="entry name" value="1-ACYL-SN-GLYCEROL-3-PHOSPHATE ACYLTRANSFERASE"/>
    <property type="match status" value="1"/>
</dbReference>
<keyword evidence="4" id="KW-1133">Transmembrane helix</keyword>
<keyword evidence="4" id="KW-0812">Transmembrane</keyword>
<evidence type="ECO:0000256" key="4">
    <source>
        <dbReference type="SAM" id="Phobius"/>
    </source>
</evidence>